<feature type="non-terminal residue" evidence="5">
    <location>
        <position position="1"/>
    </location>
</feature>
<accession>A0A9P6ULL7</accession>
<evidence type="ECO:0000259" key="4">
    <source>
        <dbReference type="PROSITE" id="PS51685"/>
    </source>
</evidence>
<dbReference type="EMBL" id="JAAAIP010001099">
    <property type="protein sequence ID" value="KAG0310289.1"/>
    <property type="molecule type" value="Genomic_DNA"/>
</dbReference>
<dbReference type="GO" id="GO:0005783">
    <property type="term" value="C:endoplasmic reticulum"/>
    <property type="evidence" value="ECO:0007669"/>
    <property type="project" value="TreeGrafter"/>
</dbReference>
<dbReference type="GO" id="GO:0032259">
    <property type="term" value="P:methylation"/>
    <property type="evidence" value="ECO:0007669"/>
    <property type="project" value="UniProtKB-KW"/>
</dbReference>
<protein>
    <submittedName>
        <fullName evidence="5">Delta(24)-sterol C-methyltransferase</fullName>
    </submittedName>
</protein>
<dbReference type="OrthoDB" id="4310724at2759"/>
<dbReference type="InterPro" id="IPR050447">
    <property type="entry name" value="Erg6_SMT_methyltransf"/>
</dbReference>
<proteinExistence type="inferred from homology"/>
<comment type="caution">
    <text evidence="5">The sequence shown here is derived from an EMBL/GenBank/DDBJ whole genome shotgun (WGS) entry which is preliminary data.</text>
</comment>
<dbReference type="PANTHER" id="PTHR44068:SF1">
    <property type="entry name" value="HYPOTHETICAL LOC100005854"/>
    <property type="match status" value="1"/>
</dbReference>
<evidence type="ECO:0000313" key="5">
    <source>
        <dbReference type="EMBL" id="KAG0310289.1"/>
    </source>
</evidence>
<comment type="similarity">
    <text evidence="2 3">Belongs to the class I-like SAM-binding methyltransferase superfamily. Erg6/SMT family.</text>
</comment>
<keyword evidence="3" id="KW-0489">Methyltransferase</keyword>
<evidence type="ECO:0000256" key="1">
    <source>
        <dbReference type="ARBA" id="ARBA00022679"/>
    </source>
</evidence>
<feature type="domain" description="SAM-dependent methyltransferase Erg6/SMT-type" evidence="4">
    <location>
        <begin position="1"/>
        <end position="173"/>
    </location>
</feature>
<evidence type="ECO:0000313" key="6">
    <source>
        <dbReference type="Proteomes" id="UP000738325"/>
    </source>
</evidence>
<keyword evidence="1 3" id="KW-0808">Transferase</keyword>
<name>A0A9P6ULL7_9FUNG</name>
<dbReference type="Pfam" id="PF08498">
    <property type="entry name" value="Sterol_MT_C"/>
    <property type="match status" value="1"/>
</dbReference>
<dbReference type="GO" id="GO:0006696">
    <property type="term" value="P:ergosterol biosynthetic process"/>
    <property type="evidence" value="ECO:0007669"/>
    <property type="project" value="TreeGrafter"/>
</dbReference>
<dbReference type="AlphaFoldDB" id="A0A9P6ULL7"/>
<dbReference type="InterPro" id="IPR030384">
    <property type="entry name" value="MeTrfase_SMT"/>
</dbReference>
<keyword evidence="6" id="KW-1185">Reference proteome</keyword>
<keyword evidence="3" id="KW-0949">S-adenosyl-L-methionine</keyword>
<dbReference type="Gene3D" id="3.40.50.150">
    <property type="entry name" value="Vaccinia Virus protein VP39"/>
    <property type="match status" value="1"/>
</dbReference>
<evidence type="ECO:0000256" key="3">
    <source>
        <dbReference type="PROSITE-ProRule" id="PRU01022"/>
    </source>
</evidence>
<dbReference type="Proteomes" id="UP000738325">
    <property type="component" value="Unassembled WGS sequence"/>
</dbReference>
<dbReference type="SUPFAM" id="SSF53335">
    <property type="entry name" value="S-adenosyl-L-methionine-dependent methyltransferases"/>
    <property type="match status" value="1"/>
</dbReference>
<dbReference type="PROSITE" id="PS51685">
    <property type="entry name" value="SAM_MT_ERG6_SMT"/>
    <property type="match status" value="1"/>
</dbReference>
<reference evidence="5" key="1">
    <citation type="journal article" date="2020" name="Fungal Divers.">
        <title>Resolving the Mortierellaceae phylogeny through synthesis of multi-gene phylogenetics and phylogenomics.</title>
        <authorList>
            <person name="Vandepol N."/>
            <person name="Liber J."/>
            <person name="Desiro A."/>
            <person name="Na H."/>
            <person name="Kennedy M."/>
            <person name="Barry K."/>
            <person name="Grigoriev I.V."/>
            <person name="Miller A.N."/>
            <person name="O'Donnell K."/>
            <person name="Stajich J.E."/>
            <person name="Bonito G."/>
        </authorList>
    </citation>
    <scope>NUCLEOTIDE SEQUENCE</scope>
    <source>
        <strain evidence="5">REB-010B</strain>
    </source>
</reference>
<dbReference type="GO" id="GO:0003838">
    <property type="term" value="F:sterol 24-C-methyltransferase activity"/>
    <property type="evidence" value="ECO:0007669"/>
    <property type="project" value="TreeGrafter"/>
</dbReference>
<evidence type="ECO:0000256" key="2">
    <source>
        <dbReference type="ARBA" id="ARBA00038188"/>
    </source>
</evidence>
<gene>
    <name evidence="5" type="primary">ERG6_1</name>
    <name evidence="5" type="ORF">BGZ99_000469</name>
</gene>
<dbReference type="PANTHER" id="PTHR44068">
    <property type="entry name" value="ZGC:194242"/>
    <property type="match status" value="1"/>
</dbReference>
<sequence length="184" mass="20189">ATPHAPSLKGVYAEVFRVLKPGGVFACYEWVLTDKYDPSNPEHQRIAKGIKLGCSLVNLATRQECLDALESAGFEILEQEDRAINDDTIPWYYPLSGELRYATTSWDYFTIFRSSTYGRLMTNTMCAALEKVGLIASGSAQVAKFLDIGATSLAESGKLGIFTPMFFTVARKPGDPSRTDGARS</sequence>
<dbReference type="InterPro" id="IPR013705">
    <property type="entry name" value="Sterol_MeTrfase_C"/>
</dbReference>
<dbReference type="InterPro" id="IPR029063">
    <property type="entry name" value="SAM-dependent_MTases_sf"/>
</dbReference>
<organism evidence="5 6">
    <name type="scientific">Dissophora globulifera</name>
    <dbReference type="NCBI Taxonomy" id="979702"/>
    <lineage>
        <taxon>Eukaryota</taxon>
        <taxon>Fungi</taxon>
        <taxon>Fungi incertae sedis</taxon>
        <taxon>Mucoromycota</taxon>
        <taxon>Mortierellomycotina</taxon>
        <taxon>Mortierellomycetes</taxon>
        <taxon>Mortierellales</taxon>
        <taxon>Mortierellaceae</taxon>
        <taxon>Dissophora</taxon>
    </lineage>
</organism>